<dbReference type="InterPro" id="IPR046373">
    <property type="entry name" value="Acyl-CoA_Oxase/DH_mid-dom_sf"/>
</dbReference>
<evidence type="ECO:0000256" key="1">
    <source>
        <dbReference type="ARBA" id="ARBA00001974"/>
    </source>
</evidence>
<evidence type="ECO:0000313" key="8">
    <source>
        <dbReference type="EMBL" id="GAC68081.1"/>
    </source>
</evidence>
<dbReference type="GO" id="GO:0050660">
    <property type="term" value="F:flavin adenine dinucleotide binding"/>
    <property type="evidence" value="ECO:0007669"/>
    <property type="project" value="InterPro"/>
</dbReference>
<dbReference type="PANTHER" id="PTHR43884:SF20">
    <property type="entry name" value="ACYL-COA DEHYDROGENASE FADE28"/>
    <property type="match status" value="1"/>
</dbReference>
<comment type="similarity">
    <text evidence="2">Belongs to the acyl-CoA dehydrogenase family.</text>
</comment>
<dbReference type="SUPFAM" id="SSF47203">
    <property type="entry name" value="Acyl-CoA dehydrogenase C-terminal domain-like"/>
    <property type="match status" value="1"/>
</dbReference>
<evidence type="ECO:0000313" key="9">
    <source>
        <dbReference type="Proteomes" id="UP000011666"/>
    </source>
</evidence>
<keyword evidence="5" id="KW-0560">Oxidoreductase</keyword>
<gene>
    <name evidence="8" type="ORF">GS4_11_03530</name>
</gene>
<keyword evidence="9" id="KW-1185">Reference proteome</keyword>
<evidence type="ECO:0000256" key="3">
    <source>
        <dbReference type="ARBA" id="ARBA00022630"/>
    </source>
</evidence>
<dbReference type="Proteomes" id="UP000011666">
    <property type="component" value="Unassembled WGS sequence"/>
</dbReference>
<comment type="caution">
    <text evidence="8">The sequence shown here is derived from an EMBL/GenBank/DDBJ whole genome shotgun (WGS) entry which is preliminary data.</text>
</comment>
<dbReference type="InterPro" id="IPR037069">
    <property type="entry name" value="AcylCoA_DH/ox_N_sf"/>
</dbReference>
<reference evidence="8 9" key="1">
    <citation type="submission" date="2013-01" db="EMBL/GenBank/DDBJ databases">
        <title>Whole genome shotgun sequence of Gordonia soli NBRC 108243.</title>
        <authorList>
            <person name="Isaki-Nakamura S."/>
            <person name="Hosoyama A."/>
            <person name="Tsuchikane K."/>
            <person name="Ando Y."/>
            <person name="Baba S."/>
            <person name="Ohji S."/>
            <person name="Hamada M."/>
            <person name="Tamura T."/>
            <person name="Yamazoe A."/>
            <person name="Yamazaki S."/>
            <person name="Fujita N."/>
        </authorList>
    </citation>
    <scope>NUCLEOTIDE SEQUENCE [LARGE SCALE GENOMIC DNA]</scope>
    <source>
        <strain evidence="8 9">NBRC 108243</strain>
    </source>
</reference>
<sequence>MDFTLPETGTDVATLARDIATKVSTSDRVAELETTGAPIDADLWRELGAAGLLGLELASADLGDAGGDLTAIENLAVAEQLGRVLARVPFGPHAIAAAPVIARRADTDLRASLLGRSATGETVLTVAFEEDLGVEPTSPTTTLTARDGGHIVSGTKVDVPYASAADVFLVNVIGPDGARVVVIRSDDPGVTVTDTRTTGLTPTAQLELVDVAVGDDRLLSGGSDAITDVADRLTLAICADQSGAVQRALELTAEYAREREQFGKPIGSFQAVAQRLADGYIDAQGLKLTTTQATWLLSRTEVDGPDEVDGDLATAIQTAKFWATEAGHRVAHTAVHVHGGVGLDTSHPVHRYFLRAKQNEFALGSAPITLRRIGRVLAAQPV</sequence>
<dbReference type="PANTHER" id="PTHR43884">
    <property type="entry name" value="ACYL-COA DEHYDROGENASE"/>
    <property type="match status" value="1"/>
</dbReference>
<dbReference type="SUPFAM" id="SSF56645">
    <property type="entry name" value="Acyl-CoA dehydrogenase NM domain-like"/>
    <property type="match status" value="1"/>
</dbReference>
<dbReference type="RefSeq" id="WP_007619881.1">
    <property type="nucleotide sequence ID" value="NZ_BANX01000011.1"/>
</dbReference>
<feature type="domain" description="Acyl-CoA dehydrogenase/oxidase N-terminal" evidence="7">
    <location>
        <begin position="13"/>
        <end position="121"/>
    </location>
</feature>
<name>M0QIF1_9ACTN</name>
<organism evidence="8 9">
    <name type="scientific">Gordonia soli NBRC 108243</name>
    <dbReference type="NCBI Taxonomy" id="1223545"/>
    <lineage>
        <taxon>Bacteria</taxon>
        <taxon>Bacillati</taxon>
        <taxon>Actinomycetota</taxon>
        <taxon>Actinomycetes</taxon>
        <taxon>Mycobacteriales</taxon>
        <taxon>Gordoniaceae</taxon>
        <taxon>Gordonia</taxon>
    </lineage>
</organism>
<dbReference type="AlphaFoldDB" id="M0QIF1"/>
<evidence type="ECO:0000259" key="6">
    <source>
        <dbReference type="Pfam" id="PF00441"/>
    </source>
</evidence>
<keyword evidence="3" id="KW-0285">Flavoprotein</keyword>
<keyword evidence="4" id="KW-0274">FAD</keyword>
<evidence type="ECO:0000256" key="2">
    <source>
        <dbReference type="ARBA" id="ARBA00009347"/>
    </source>
</evidence>
<dbReference type="Gene3D" id="1.10.540.10">
    <property type="entry name" value="Acyl-CoA dehydrogenase/oxidase, N-terminal domain"/>
    <property type="match status" value="1"/>
</dbReference>
<evidence type="ECO:0000256" key="4">
    <source>
        <dbReference type="ARBA" id="ARBA00022827"/>
    </source>
</evidence>
<dbReference type="EMBL" id="BANX01000011">
    <property type="protein sequence ID" value="GAC68081.1"/>
    <property type="molecule type" value="Genomic_DNA"/>
</dbReference>
<evidence type="ECO:0000256" key="5">
    <source>
        <dbReference type="ARBA" id="ARBA00023002"/>
    </source>
</evidence>
<protein>
    <submittedName>
        <fullName evidence="8">Putative acyl-CoA dehydrogenase</fullName>
    </submittedName>
</protein>
<evidence type="ECO:0000259" key="7">
    <source>
        <dbReference type="Pfam" id="PF02771"/>
    </source>
</evidence>
<dbReference type="eggNOG" id="COG1960">
    <property type="taxonomic scope" value="Bacteria"/>
</dbReference>
<proteinExistence type="inferred from homology"/>
<feature type="domain" description="Acyl-CoA dehydrogenase/oxidase C-terminal" evidence="6">
    <location>
        <begin position="235"/>
        <end position="377"/>
    </location>
</feature>
<dbReference type="Gene3D" id="2.40.110.10">
    <property type="entry name" value="Butyryl-CoA Dehydrogenase, subunit A, domain 2"/>
    <property type="match status" value="1"/>
</dbReference>
<dbReference type="Gene3D" id="1.20.140.10">
    <property type="entry name" value="Butyryl-CoA Dehydrogenase, subunit A, domain 3"/>
    <property type="match status" value="1"/>
</dbReference>
<accession>M0QIF1</accession>
<dbReference type="InterPro" id="IPR009075">
    <property type="entry name" value="AcylCo_DH/oxidase_C"/>
</dbReference>
<dbReference type="InterPro" id="IPR009100">
    <property type="entry name" value="AcylCoA_DH/oxidase_NM_dom_sf"/>
</dbReference>
<dbReference type="InterPro" id="IPR036250">
    <property type="entry name" value="AcylCo_DH-like_C"/>
</dbReference>
<comment type="cofactor">
    <cofactor evidence="1">
        <name>FAD</name>
        <dbReference type="ChEBI" id="CHEBI:57692"/>
    </cofactor>
</comment>
<dbReference type="Pfam" id="PF00441">
    <property type="entry name" value="Acyl-CoA_dh_1"/>
    <property type="match status" value="1"/>
</dbReference>
<dbReference type="OrthoDB" id="4319499at2"/>
<dbReference type="InterPro" id="IPR013786">
    <property type="entry name" value="AcylCoA_DH/ox_N"/>
</dbReference>
<dbReference type="CDD" id="cd00567">
    <property type="entry name" value="ACAD"/>
    <property type="match status" value="1"/>
</dbReference>
<dbReference type="GO" id="GO:0003995">
    <property type="term" value="F:acyl-CoA dehydrogenase activity"/>
    <property type="evidence" value="ECO:0007669"/>
    <property type="project" value="TreeGrafter"/>
</dbReference>
<dbReference type="Pfam" id="PF02771">
    <property type="entry name" value="Acyl-CoA_dh_N"/>
    <property type="match status" value="1"/>
</dbReference>
<dbReference type="STRING" id="1223545.GS4_11_03530"/>